<proteinExistence type="predicted"/>
<dbReference type="EMBL" id="JAUSTQ010000009">
    <property type="protein sequence ID" value="MDQ0160131.1"/>
    <property type="molecule type" value="Genomic_DNA"/>
</dbReference>
<feature type="domain" description="Aminoglycoside phosphotransferase" evidence="1">
    <location>
        <begin position="14"/>
        <end position="218"/>
    </location>
</feature>
<dbReference type="RefSeq" id="WP_306977145.1">
    <property type="nucleotide sequence ID" value="NZ_JAUSTQ010000009.1"/>
</dbReference>
<dbReference type="Proteomes" id="UP001224359">
    <property type="component" value="Unassembled WGS sequence"/>
</dbReference>
<dbReference type="InterPro" id="IPR052077">
    <property type="entry name" value="CcrZ_PhaseVar_Mediator"/>
</dbReference>
<dbReference type="PANTHER" id="PTHR40086">
    <property type="entry name" value="PHOSPHOTRANSFERASE YTMP-RELATED"/>
    <property type="match status" value="1"/>
</dbReference>
<organism evidence="2 3">
    <name type="scientific">Alkalibacillus salilacus</name>
    <dbReference type="NCBI Taxonomy" id="284582"/>
    <lineage>
        <taxon>Bacteria</taxon>
        <taxon>Bacillati</taxon>
        <taxon>Bacillota</taxon>
        <taxon>Bacilli</taxon>
        <taxon>Bacillales</taxon>
        <taxon>Bacillaceae</taxon>
        <taxon>Alkalibacillus</taxon>
    </lineage>
</organism>
<name>A0ABT9VGP7_9BACI</name>
<dbReference type="PANTHER" id="PTHR40086:SF1">
    <property type="entry name" value="CELL CYCLE REGULATOR CCRZ"/>
    <property type="match status" value="1"/>
</dbReference>
<comment type="caution">
    <text evidence="2">The sequence shown here is derived from an EMBL/GenBank/DDBJ whole genome shotgun (WGS) entry which is preliminary data.</text>
</comment>
<dbReference type="Pfam" id="PF01636">
    <property type="entry name" value="APH"/>
    <property type="match status" value="1"/>
</dbReference>
<dbReference type="Gene3D" id="3.90.1200.10">
    <property type="match status" value="1"/>
</dbReference>
<evidence type="ECO:0000313" key="2">
    <source>
        <dbReference type="EMBL" id="MDQ0160131.1"/>
    </source>
</evidence>
<protein>
    <submittedName>
        <fullName evidence="2">Thiamine kinase-like enzyme</fullName>
    </submittedName>
</protein>
<keyword evidence="3" id="KW-1185">Reference proteome</keyword>
<dbReference type="InterPro" id="IPR011009">
    <property type="entry name" value="Kinase-like_dom_sf"/>
</dbReference>
<evidence type="ECO:0000313" key="3">
    <source>
        <dbReference type="Proteomes" id="UP001224359"/>
    </source>
</evidence>
<sequence length="266" mass="31139">MEQHVLGSDWLITPAGGTSGEAYLAENSQNQKLFLKRNSSPFLAILSAEGIVPKLVWTKRLADGDVITAQKWLEGRVLSKGEMQQDTVVQLMSKIHHSSEILHLFMRMGKKPLEPWHFLVQLQEKARSLSSSDKMFMKRVTQFLSNHVHHVENQRKVVCHADVNHENWLLGEDHHLYLIDWDNAVLADPAMDLSMMLYQYIPRSNWETWLDQYGVTLDQSLLARIQWYRVAQSLSYYLWHLEQNDYPESEKWKKQLLNEQSLFIDH</sequence>
<gene>
    <name evidence="2" type="ORF">J2S77_002133</name>
</gene>
<evidence type="ECO:0000259" key="1">
    <source>
        <dbReference type="Pfam" id="PF01636"/>
    </source>
</evidence>
<accession>A0ABT9VGP7</accession>
<dbReference type="InterPro" id="IPR002575">
    <property type="entry name" value="Aminoglycoside_PTrfase"/>
</dbReference>
<reference evidence="2 3" key="1">
    <citation type="submission" date="2023-07" db="EMBL/GenBank/DDBJ databases">
        <title>Genomic Encyclopedia of Type Strains, Phase IV (KMG-IV): sequencing the most valuable type-strain genomes for metagenomic binning, comparative biology and taxonomic classification.</title>
        <authorList>
            <person name="Goeker M."/>
        </authorList>
    </citation>
    <scope>NUCLEOTIDE SEQUENCE [LARGE SCALE GENOMIC DNA]</scope>
    <source>
        <strain evidence="2 3">DSM 16460</strain>
    </source>
</reference>
<dbReference type="SUPFAM" id="SSF56112">
    <property type="entry name" value="Protein kinase-like (PK-like)"/>
    <property type="match status" value="1"/>
</dbReference>